<feature type="compositionally biased region" description="Polar residues" evidence="2">
    <location>
        <begin position="24"/>
        <end position="35"/>
    </location>
</feature>
<evidence type="ECO:0000313" key="4">
    <source>
        <dbReference type="EMBL" id="GBP65586.1"/>
    </source>
</evidence>
<dbReference type="AlphaFoldDB" id="A0A4C1XNT0"/>
<sequence length="747" mass="85424">MTWGVGGLDDDYIIATSSTSKPAEKTQIIQPFSNIEKQKEDKIKTGNESQEQCENNNNADKQRAKPSQEALKNKITLLEKNLNALYSARDTMPNCAEVDKQIIKLREELKTAKNTLNRKIQNAVAQKKHRDGMKRKLEDICQENPEIKRRLSLRDSETNGIYSQRKTLDELTQELRKLGFDISRSATYLRLISRKSNSTEGRRHVSTVPVRLIRAQTDHHKSHLDSKFAETSIHYLENIASILGPDQVFFLSQDDKARVPIGVTAANKQAPLLMHMEYRIKLPDHDWVIAERHKLIPSVYAGIKVTSNMLGQPQAVGYSGPTFIAIRSGKHSSSTANTHAQDFETLLELEEFRPLAKTDHGLVKPVVIMTVDGGPDENPRYQKVIGFAIQHFKRHDLDALFIATNAPGRSAYNRVERRMAPLSRELAGLILPHDHFGSHLDERGITIDEQLERYNFEFAGNVLAEVWSSMEIDGYNVTAKYVEADEQDVPEFPDIKWYSEHVRESQYLLQIVKCKNTECCRPRSGLFRLLDNRFLPPPAKVKQTVDDLVLDEGGQFLDLPVNLALRLSTTLKDFLQMPYDYFCPTVKLRLSSRTCKTGKVRPVRVAARRANELMCIIQNLEHQDVEWLDESDVDIPKSDESEQTHNTEQQSNVIDNLESWIQVSSTSLNLSLETSTKRKQAQDLRQEFMELEKKKLDLLQIKLSQSTERQEPDCEDLLFFKSLLPYMKELSSMQKLIALETKLQTLL</sequence>
<reference evidence="4 5" key="1">
    <citation type="journal article" date="2019" name="Commun. Biol.">
        <title>The bagworm genome reveals a unique fibroin gene that provides high tensile strength.</title>
        <authorList>
            <person name="Kono N."/>
            <person name="Nakamura H."/>
            <person name="Ohtoshi R."/>
            <person name="Tomita M."/>
            <person name="Numata K."/>
            <person name="Arakawa K."/>
        </authorList>
    </citation>
    <scope>NUCLEOTIDE SEQUENCE [LARGE SCALE GENOMIC DNA]</scope>
</reference>
<feature type="coiled-coil region" evidence="1">
    <location>
        <begin position="68"/>
        <end position="126"/>
    </location>
</feature>
<keyword evidence="5" id="KW-1185">Reference proteome</keyword>
<proteinExistence type="predicted"/>
<accession>A0A4C1XNT0</accession>
<dbReference type="InterPro" id="IPR004210">
    <property type="entry name" value="BESS_motif"/>
</dbReference>
<feature type="region of interest" description="Disordered" evidence="2">
    <location>
        <begin position="24"/>
        <end position="68"/>
    </location>
</feature>
<comment type="caution">
    <text evidence="4">The sequence shown here is derived from an EMBL/GenBank/DDBJ whole genome shotgun (WGS) entry which is preliminary data.</text>
</comment>
<feature type="compositionally biased region" description="Low complexity" evidence="2">
    <location>
        <begin position="47"/>
        <end position="58"/>
    </location>
</feature>
<evidence type="ECO:0000256" key="1">
    <source>
        <dbReference type="SAM" id="Coils"/>
    </source>
</evidence>
<feature type="coiled-coil region" evidence="1">
    <location>
        <begin position="674"/>
        <end position="709"/>
    </location>
</feature>
<protein>
    <recommendedName>
        <fullName evidence="3">BESS domain-containing protein</fullName>
    </recommendedName>
</protein>
<evidence type="ECO:0000256" key="2">
    <source>
        <dbReference type="SAM" id="MobiDB-lite"/>
    </source>
</evidence>
<dbReference type="EMBL" id="BGZK01000932">
    <property type="protein sequence ID" value="GBP65586.1"/>
    <property type="molecule type" value="Genomic_DNA"/>
</dbReference>
<dbReference type="OrthoDB" id="2433005at2759"/>
<feature type="domain" description="BESS" evidence="3">
    <location>
        <begin position="715"/>
        <end position="736"/>
    </location>
</feature>
<evidence type="ECO:0000259" key="3">
    <source>
        <dbReference type="Pfam" id="PF02944"/>
    </source>
</evidence>
<keyword evidence="1" id="KW-0175">Coiled coil</keyword>
<dbReference type="Pfam" id="PF02944">
    <property type="entry name" value="BESS"/>
    <property type="match status" value="1"/>
</dbReference>
<name>A0A4C1XNT0_EUMVA</name>
<gene>
    <name evidence="4" type="ORF">EVAR_87562_1</name>
</gene>
<evidence type="ECO:0000313" key="5">
    <source>
        <dbReference type="Proteomes" id="UP000299102"/>
    </source>
</evidence>
<feature type="compositionally biased region" description="Basic and acidic residues" evidence="2">
    <location>
        <begin position="36"/>
        <end position="45"/>
    </location>
</feature>
<organism evidence="4 5">
    <name type="scientific">Eumeta variegata</name>
    <name type="common">Bagworm moth</name>
    <name type="synonym">Eumeta japonica</name>
    <dbReference type="NCBI Taxonomy" id="151549"/>
    <lineage>
        <taxon>Eukaryota</taxon>
        <taxon>Metazoa</taxon>
        <taxon>Ecdysozoa</taxon>
        <taxon>Arthropoda</taxon>
        <taxon>Hexapoda</taxon>
        <taxon>Insecta</taxon>
        <taxon>Pterygota</taxon>
        <taxon>Neoptera</taxon>
        <taxon>Endopterygota</taxon>
        <taxon>Lepidoptera</taxon>
        <taxon>Glossata</taxon>
        <taxon>Ditrysia</taxon>
        <taxon>Tineoidea</taxon>
        <taxon>Psychidae</taxon>
        <taxon>Oiketicinae</taxon>
        <taxon>Eumeta</taxon>
    </lineage>
</organism>
<dbReference type="PANTHER" id="PTHR46954:SF1">
    <property type="entry name" value="C2H2-TYPE DOMAIN-CONTAINING PROTEIN"/>
    <property type="match status" value="1"/>
</dbReference>
<dbReference type="Proteomes" id="UP000299102">
    <property type="component" value="Unassembled WGS sequence"/>
</dbReference>
<dbReference type="PANTHER" id="PTHR46954">
    <property type="entry name" value="C2H2-TYPE DOMAIN-CONTAINING PROTEIN"/>
    <property type="match status" value="1"/>
</dbReference>
<dbReference type="GO" id="GO:0003677">
    <property type="term" value="F:DNA binding"/>
    <property type="evidence" value="ECO:0007669"/>
    <property type="project" value="InterPro"/>
</dbReference>